<dbReference type="RefSeq" id="WP_189017499.1">
    <property type="nucleotide sequence ID" value="NZ_BMHE01000038.1"/>
</dbReference>
<evidence type="ECO:0000313" key="1">
    <source>
        <dbReference type="EMBL" id="GGA00792.1"/>
    </source>
</evidence>
<accession>A0ABQ1F757</accession>
<proteinExistence type="predicted"/>
<dbReference type="Proteomes" id="UP000615455">
    <property type="component" value="Unassembled WGS sequence"/>
</dbReference>
<sequence>MKKKELVIGLSCLILLVLIGVYVVSSYKWMKGVISDDNESLEGSFVVLMFDANNKPTKYWVLQNETLDMSKGLVSFDELDGQTIHLHGNVMIKEFDDDKQLETIKKDYGLK</sequence>
<reference evidence="2" key="1">
    <citation type="journal article" date="2019" name="Int. J. Syst. Evol. Microbiol.">
        <title>The Global Catalogue of Microorganisms (GCM) 10K type strain sequencing project: providing services to taxonomists for standard genome sequencing and annotation.</title>
        <authorList>
            <consortium name="The Broad Institute Genomics Platform"/>
            <consortium name="The Broad Institute Genome Sequencing Center for Infectious Disease"/>
            <person name="Wu L."/>
            <person name="Ma J."/>
        </authorList>
    </citation>
    <scope>NUCLEOTIDE SEQUENCE [LARGE SCALE GENOMIC DNA]</scope>
    <source>
        <strain evidence="2">CGMCC 1.15043</strain>
    </source>
</reference>
<name>A0ABQ1F757_9BACL</name>
<evidence type="ECO:0008006" key="3">
    <source>
        <dbReference type="Google" id="ProtNLM"/>
    </source>
</evidence>
<evidence type="ECO:0000313" key="2">
    <source>
        <dbReference type="Proteomes" id="UP000615455"/>
    </source>
</evidence>
<gene>
    <name evidence="1" type="ORF">GCM10008018_53920</name>
</gene>
<protein>
    <recommendedName>
        <fullName evidence="3">DUF3221 domain-containing protein</fullName>
    </recommendedName>
</protein>
<organism evidence="1 2">
    <name type="scientific">Paenibacillus marchantiophytorum</name>
    <dbReference type="NCBI Taxonomy" id="1619310"/>
    <lineage>
        <taxon>Bacteria</taxon>
        <taxon>Bacillati</taxon>
        <taxon>Bacillota</taxon>
        <taxon>Bacilli</taxon>
        <taxon>Bacillales</taxon>
        <taxon>Paenibacillaceae</taxon>
        <taxon>Paenibacillus</taxon>
    </lineage>
</organism>
<comment type="caution">
    <text evidence="1">The sequence shown here is derived from an EMBL/GenBank/DDBJ whole genome shotgun (WGS) entry which is preliminary data.</text>
</comment>
<dbReference type="EMBL" id="BMHE01000038">
    <property type="protein sequence ID" value="GGA00792.1"/>
    <property type="molecule type" value="Genomic_DNA"/>
</dbReference>
<keyword evidence="2" id="KW-1185">Reference proteome</keyword>